<evidence type="ECO:0000256" key="3">
    <source>
        <dbReference type="ARBA" id="ARBA00022833"/>
    </source>
</evidence>
<dbReference type="InterPro" id="IPR013083">
    <property type="entry name" value="Znf_RING/FYVE/PHD"/>
</dbReference>
<dbReference type="EnsemblMetazoa" id="XM_022794281">
    <property type="protein sequence ID" value="XP_022650016"/>
    <property type="gene ID" value="LOC111245657"/>
</dbReference>
<name>A0A7M7JCH0_VARDE</name>
<dbReference type="InterPro" id="IPR017455">
    <property type="entry name" value="Znf_FYVE-rel"/>
</dbReference>
<dbReference type="SMART" id="SM00064">
    <property type="entry name" value="FYVE"/>
    <property type="match status" value="1"/>
</dbReference>
<dbReference type="PANTHER" id="PTHR46280:SF3">
    <property type="entry name" value="PLECKSTRIN HOMOLOGY DOMAIN-CONTAINING FAMILY F MEMBER 1 HOMOLOG"/>
    <property type="match status" value="1"/>
</dbReference>
<dbReference type="KEGG" id="vde:111245657"/>
<dbReference type="CDD" id="cd15717">
    <property type="entry name" value="FYVE_PKHF"/>
    <property type="match status" value="1"/>
</dbReference>
<evidence type="ECO:0000313" key="9">
    <source>
        <dbReference type="Proteomes" id="UP000594260"/>
    </source>
</evidence>
<feature type="compositionally biased region" description="Acidic residues" evidence="5">
    <location>
        <begin position="440"/>
        <end position="451"/>
    </location>
</feature>
<evidence type="ECO:0000256" key="2">
    <source>
        <dbReference type="ARBA" id="ARBA00022771"/>
    </source>
</evidence>
<dbReference type="GO" id="GO:0035091">
    <property type="term" value="F:phosphatidylinositol binding"/>
    <property type="evidence" value="ECO:0007669"/>
    <property type="project" value="TreeGrafter"/>
</dbReference>
<dbReference type="GeneID" id="111245657"/>
<organism evidence="8 9">
    <name type="scientific">Varroa destructor</name>
    <name type="common">Honeybee mite</name>
    <dbReference type="NCBI Taxonomy" id="109461"/>
    <lineage>
        <taxon>Eukaryota</taxon>
        <taxon>Metazoa</taxon>
        <taxon>Ecdysozoa</taxon>
        <taxon>Arthropoda</taxon>
        <taxon>Chelicerata</taxon>
        <taxon>Arachnida</taxon>
        <taxon>Acari</taxon>
        <taxon>Parasitiformes</taxon>
        <taxon>Mesostigmata</taxon>
        <taxon>Gamasina</taxon>
        <taxon>Dermanyssoidea</taxon>
        <taxon>Varroidae</taxon>
        <taxon>Varroa</taxon>
    </lineage>
</organism>
<dbReference type="InterPro" id="IPR055251">
    <property type="entry name" value="SOS1_NGEF_PH"/>
</dbReference>
<sequence>MSDATEAMPATKLVQALEATDDSTGNTAATSITNGNSIKVTDEGKSVALATTKHVLTADQPKEAAQAHIEKAKPVASLAGGTTSEATEVFTANMKIREGETEVQEVSIEIRAEQLEVSEQTGPVAEETVGYKEGNDDICAIVELVLDQQKKNAENAGSAELRKRETATAAKKEALQEPCNFRIVVSDIDDVNTRANAERIQNVENCFGSSGQSLRAPGRVLVGEGVLTKMCRKKPKPRQVFLFNDILVYGNILIPKKKYIKQHIIPLEKVCLENIEESADMCHGWVVRTPTKSFVVFAASRTEKQQWMTHITTCINELLKKTGKHPSKEHAAVWVPDSDAGKCMVCKETKFTLLNRRHHCRKCGCVVCGNCSQHKFMLPAQSSKPLRVCDSCFDILSMGKGDFADIDLSSVPNAQDSRQPTKNELRAAAKEQLSSSRDDTTDDSDDDEDDVPNQCTEQVQLKEEKWIFQPTFYSGDDANKDAPTEKDQSTTVRNAAKKDDTCYVAQEKFDSMKITTEQSGKTN</sequence>
<dbReference type="GO" id="GO:0007032">
    <property type="term" value="P:endosome organization"/>
    <property type="evidence" value="ECO:0007669"/>
    <property type="project" value="TreeGrafter"/>
</dbReference>
<dbReference type="InterPro" id="IPR011993">
    <property type="entry name" value="PH-like_dom_sf"/>
</dbReference>
<protein>
    <submittedName>
        <fullName evidence="8">Uncharacterized protein</fullName>
    </submittedName>
</protein>
<keyword evidence="2 4" id="KW-0863">Zinc-finger</keyword>
<dbReference type="SUPFAM" id="SSF57903">
    <property type="entry name" value="FYVE/PHD zinc finger"/>
    <property type="match status" value="1"/>
</dbReference>
<dbReference type="InterPro" id="IPR000306">
    <property type="entry name" value="Znf_FYVE"/>
</dbReference>
<evidence type="ECO:0000256" key="4">
    <source>
        <dbReference type="PROSITE-ProRule" id="PRU00091"/>
    </source>
</evidence>
<keyword evidence="9" id="KW-1185">Reference proteome</keyword>
<evidence type="ECO:0000256" key="1">
    <source>
        <dbReference type="ARBA" id="ARBA00022723"/>
    </source>
</evidence>
<dbReference type="SUPFAM" id="SSF50729">
    <property type="entry name" value="PH domain-like"/>
    <property type="match status" value="1"/>
</dbReference>
<dbReference type="Gene3D" id="3.30.40.10">
    <property type="entry name" value="Zinc/RING finger domain, C3HC4 (zinc finger)"/>
    <property type="match status" value="1"/>
</dbReference>
<evidence type="ECO:0000259" key="7">
    <source>
        <dbReference type="PROSITE" id="PS50178"/>
    </source>
</evidence>
<feature type="region of interest" description="Disordered" evidence="5">
    <location>
        <begin position="410"/>
        <end position="453"/>
    </location>
</feature>
<dbReference type="PROSITE" id="PS50003">
    <property type="entry name" value="PH_DOMAIN"/>
    <property type="match status" value="1"/>
</dbReference>
<dbReference type="SMART" id="SM00233">
    <property type="entry name" value="PH"/>
    <property type="match status" value="1"/>
</dbReference>
<evidence type="ECO:0000259" key="6">
    <source>
        <dbReference type="PROSITE" id="PS50003"/>
    </source>
</evidence>
<dbReference type="GO" id="GO:0005769">
    <property type="term" value="C:early endosome"/>
    <property type="evidence" value="ECO:0007669"/>
    <property type="project" value="TreeGrafter"/>
</dbReference>
<evidence type="ECO:0000313" key="8">
    <source>
        <dbReference type="EnsemblMetazoa" id="XP_022650016"/>
    </source>
</evidence>
<feature type="compositionally biased region" description="Basic and acidic residues" evidence="5">
    <location>
        <begin position="477"/>
        <end position="488"/>
    </location>
</feature>
<dbReference type="CDD" id="cd01218">
    <property type="entry name" value="PH_Phafin2-like"/>
    <property type="match status" value="1"/>
</dbReference>
<dbReference type="Proteomes" id="UP000594260">
    <property type="component" value="Unplaced"/>
</dbReference>
<dbReference type="InParanoid" id="A0A7M7JCH0"/>
<dbReference type="GO" id="GO:0008270">
    <property type="term" value="F:zinc ion binding"/>
    <property type="evidence" value="ECO:0007669"/>
    <property type="project" value="UniProtKB-KW"/>
</dbReference>
<keyword evidence="3" id="KW-0862">Zinc</keyword>
<dbReference type="InterPro" id="IPR001849">
    <property type="entry name" value="PH_domain"/>
</dbReference>
<dbReference type="FunFam" id="2.30.29.30:FF:000167">
    <property type="entry name" value="Pleckstrin homology domain-containing family F member 2"/>
    <property type="match status" value="1"/>
</dbReference>
<feature type="region of interest" description="Disordered" evidence="5">
    <location>
        <begin position="472"/>
        <end position="500"/>
    </location>
</feature>
<dbReference type="InterPro" id="IPR037871">
    <property type="entry name" value="PH_Phafin"/>
</dbReference>
<dbReference type="Pfam" id="PF01363">
    <property type="entry name" value="FYVE"/>
    <property type="match status" value="1"/>
</dbReference>
<keyword evidence="1" id="KW-0479">Metal-binding</keyword>
<reference evidence="8" key="1">
    <citation type="submission" date="2021-01" db="UniProtKB">
        <authorList>
            <consortium name="EnsemblMetazoa"/>
        </authorList>
    </citation>
    <scope>IDENTIFICATION</scope>
</reference>
<evidence type="ECO:0000256" key="5">
    <source>
        <dbReference type="SAM" id="MobiDB-lite"/>
    </source>
</evidence>
<feature type="domain" description="PH" evidence="6">
    <location>
        <begin position="220"/>
        <end position="316"/>
    </location>
</feature>
<feature type="compositionally biased region" description="Basic and acidic residues" evidence="5">
    <location>
        <begin position="419"/>
        <end position="429"/>
    </location>
</feature>
<dbReference type="AlphaFoldDB" id="A0A7M7JCH0"/>
<dbReference type="RefSeq" id="XP_022650016.1">
    <property type="nucleotide sequence ID" value="XM_022794281.1"/>
</dbReference>
<dbReference type="InterPro" id="IPR011011">
    <property type="entry name" value="Znf_FYVE_PHD"/>
</dbReference>
<dbReference type="Gene3D" id="2.30.29.30">
    <property type="entry name" value="Pleckstrin-homology domain (PH domain)/Phosphotyrosine-binding domain (PTB)"/>
    <property type="match status" value="1"/>
</dbReference>
<dbReference type="Pfam" id="PF22697">
    <property type="entry name" value="SOS1_NGEF_PH"/>
    <property type="match status" value="1"/>
</dbReference>
<dbReference type="PROSITE" id="PS50178">
    <property type="entry name" value="ZF_FYVE"/>
    <property type="match status" value="1"/>
</dbReference>
<accession>A0A7M7JCH0</accession>
<proteinExistence type="predicted"/>
<dbReference type="GO" id="GO:0008333">
    <property type="term" value="P:endosome to lysosome transport"/>
    <property type="evidence" value="ECO:0007669"/>
    <property type="project" value="TreeGrafter"/>
</dbReference>
<dbReference type="InterPro" id="IPR051765">
    <property type="entry name" value="PH_domain-containing_F"/>
</dbReference>
<dbReference type="PANTHER" id="PTHR46280">
    <property type="entry name" value="PLECKSTRIN HOMOLOGY DOMAIN-CONTAINING FAMILY F MEMBER 2-RELATED"/>
    <property type="match status" value="1"/>
</dbReference>
<dbReference type="OrthoDB" id="70570at2759"/>
<feature type="domain" description="FYVE-type" evidence="7">
    <location>
        <begin position="337"/>
        <end position="397"/>
    </location>
</feature>